<evidence type="ECO:0000256" key="1">
    <source>
        <dbReference type="SAM" id="MobiDB-lite"/>
    </source>
</evidence>
<gene>
    <name evidence="2" type="ORF">C3928_00630</name>
</gene>
<comment type="caution">
    <text evidence="2">The sequence shown here is derived from an EMBL/GenBank/DDBJ whole genome shotgun (WGS) entry which is preliminary data.</text>
</comment>
<protein>
    <submittedName>
        <fullName evidence="2">Uncharacterized protein</fullName>
    </submittedName>
</protein>
<reference evidence="2 3" key="1">
    <citation type="submission" date="2018-02" db="EMBL/GenBank/DDBJ databases">
        <title>Draft genome sequences of four Legionella pneumophila clinical strains isolated in Ontario.</title>
        <authorList>
            <person name="Fortuna A."/>
            <person name="Ramnarine R."/>
            <person name="Li A."/>
            <person name="Frantz C."/>
            <person name="Mallo G."/>
        </authorList>
    </citation>
    <scope>NUCLEOTIDE SEQUENCE [LARGE SCALE GENOMIC DNA]</scope>
    <source>
        <strain evidence="2 3">LG61</strain>
    </source>
</reference>
<sequence length="64" mass="7581">MIFAISRYDIRQTSLSLVHDLYAFQALDVVLLCISRSLKKYPKKRKNKINQTYEKPQDQGKKCF</sequence>
<dbReference type="AlphaFoldDB" id="A0A2S6EWD8"/>
<name>A0A2S6EWD8_LEGPN</name>
<accession>A0A2S6EWD8</accession>
<feature type="compositionally biased region" description="Basic and acidic residues" evidence="1">
    <location>
        <begin position="55"/>
        <end position="64"/>
    </location>
</feature>
<organism evidence="2 3">
    <name type="scientific">Legionella pneumophila</name>
    <dbReference type="NCBI Taxonomy" id="446"/>
    <lineage>
        <taxon>Bacteria</taxon>
        <taxon>Pseudomonadati</taxon>
        <taxon>Pseudomonadota</taxon>
        <taxon>Gammaproteobacteria</taxon>
        <taxon>Legionellales</taxon>
        <taxon>Legionellaceae</taxon>
        <taxon>Legionella</taxon>
    </lineage>
</organism>
<proteinExistence type="predicted"/>
<dbReference type="Proteomes" id="UP000239239">
    <property type="component" value="Unassembled WGS sequence"/>
</dbReference>
<evidence type="ECO:0000313" key="2">
    <source>
        <dbReference type="EMBL" id="PPK34026.1"/>
    </source>
</evidence>
<dbReference type="EMBL" id="PQWY01000001">
    <property type="protein sequence ID" value="PPK34026.1"/>
    <property type="molecule type" value="Genomic_DNA"/>
</dbReference>
<evidence type="ECO:0000313" key="3">
    <source>
        <dbReference type="Proteomes" id="UP000239239"/>
    </source>
</evidence>
<feature type="region of interest" description="Disordered" evidence="1">
    <location>
        <begin position="43"/>
        <end position="64"/>
    </location>
</feature>